<evidence type="ECO:0000313" key="6">
    <source>
        <dbReference type="EMBL" id="GIL83081.1"/>
    </source>
</evidence>
<evidence type="ECO:0000313" key="9">
    <source>
        <dbReference type="Proteomes" id="UP000747110"/>
    </source>
</evidence>
<evidence type="ECO:0000259" key="5">
    <source>
        <dbReference type="SMART" id="SM00451"/>
    </source>
</evidence>
<sequence>MTEYWKSNAMHWCDICKCWMNDTKAARLNHERGAQHQAKLATKLRDMAKKADQETKAKAFNEAAMSKIEAAAKKQYEQDRKAAEAEAGRWTWDPECSYYYNAAHRWYYDPKTQWYYGGEPTPEWSQSPPLPAAAMFGVAPHEGGPVAKGTAGAGAAAASGAVTSGRLDGLPMITKTVQRVVAVPKHPLADVGGYKAPTTGRIGGHMGAGTEIEGGDGGAAKRKREEHQAKGGGTSSTKAGAVSAEEAEALARREAARQRVAQRTAAGFGYL</sequence>
<dbReference type="InterPro" id="IPR041591">
    <property type="entry name" value="OCRE"/>
</dbReference>
<dbReference type="GO" id="GO:0071011">
    <property type="term" value="C:precatalytic spliceosome"/>
    <property type="evidence" value="ECO:0007669"/>
    <property type="project" value="TreeGrafter"/>
</dbReference>
<dbReference type="InterPro" id="IPR013085">
    <property type="entry name" value="U1-CZ_Znf_C2H2"/>
</dbReference>
<reference evidence="7" key="1">
    <citation type="journal article" date="2021" name="Proc. Natl. Acad. Sci. U.S.A.">
        <title>Three genomes in the algal genus Volvox reveal the fate of a haploid sex-determining region after a transition to homothallism.</title>
        <authorList>
            <person name="Yamamoto K."/>
            <person name="Hamaji T."/>
            <person name="Kawai-Toyooka H."/>
            <person name="Matsuzaki R."/>
            <person name="Takahashi F."/>
            <person name="Nishimura Y."/>
            <person name="Kawachi M."/>
            <person name="Noguchi H."/>
            <person name="Minakuchi Y."/>
            <person name="Umen J.G."/>
            <person name="Toyoda A."/>
            <person name="Nozaki H."/>
        </authorList>
    </citation>
    <scope>NUCLEOTIDE SEQUENCE</scope>
    <source>
        <strain evidence="7">NIES-3785</strain>
        <strain evidence="6">NIES-3786</strain>
    </source>
</reference>
<dbReference type="GO" id="GO:0008270">
    <property type="term" value="F:zinc ion binding"/>
    <property type="evidence" value="ECO:0007669"/>
    <property type="project" value="UniProtKB-KW"/>
</dbReference>
<dbReference type="CDD" id="cd16165">
    <property type="entry name" value="OCRE_ZOP1_plant"/>
    <property type="match status" value="1"/>
</dbReference>
<keyword evidence="2" id="KW-0863">Zinc-finger</keyword>
<evidence type="ECO:0000313" key="8">
    <source>
        <dbReference type="Proteomes" id="UP000722791"/>
    </source>
</evidence>
<dbReference type="Pfam" id="PF06220">
    <property type="entry name" value="zf-U1"/>
    <property type="match status" value="1"/>
</dbReference>
<protein>
    <recommendedName>
        <fullName evidence="5">U1-type domain-containing protein</fullName>
    </recommendedName>
</protein>
<dbReference type="InterPro" id="IPR040023">
    <property type="entry name" value="WBP4"/>
</dbReference>
<dbReference type="Proteomes" id="UP000722791">
    <property type="component" value="Unassembled WGS sequence"/>
</dbReference>
<gene>
    <name evidence="6" type="ORF">Vretifemale_11894</name>
    <name evidence="7" type="ORF">Vretimale_11475</name>
</gene>
<dbReference type="EMBL" id="BNCQ01000023">
    <property type="protein sequence ID" value="GIM07320.1"/>
    <property type="molecule type" value="Genomic_DNA"/>
</dbReference>
<proteinExistence type="predicted"/>
<dbReference type="InterPro" id="IPR035622">
    <property type="entry name" value="ZOP1_OCRE"/>
</dbReference>
<comment type="caution">
    <text evidence="7">The sequence shown here is derived from an EMBL/GenBank/DDBJ whole genome shotgun (WGS) entry which is preliminary data.</text>
</comment>
<dbReference type="GO" id="GO:0003723">
    <property type="term" value="F:RNA binding"/>
    <property type="evidence" value="ECO:0007669"/>
    <property type="project" value="TreeGrafter"/>
</dbReference>
<dbReference type="Gene3D" id="3.30.160.60">
    <property type="entry name" value="Classic Zinc Finger"/>
    <property type="match status" value="1"/>
</dbReference>
<evidence type="ECO:0000256" key="1">
    <source>
        <dbReference type="ARBA" id="ARBA00022723"/>
    </source>
</evidence>
<dbReference type="AlphaFoldDB" id="A0A8J4GGK7"/>
<evidence type="ECO:0000313" key="7">
    <source>
        <dbReference type="EMBL" id="GIM07320.1"/>
    </source>
</evidence>
<feature type="compositionally biased region" description="Low complexity" evidence="4">
    <location>
        <begin position="258"/>
        <end position="271"/>
    </location>
</feature>
<organism evidence="7 8">
    <name type="scientific">Volvox reticuliferus</name>
    <dbReference type="NCBI Taxonomy" id="1737510"/>
    <lineage>
        <taxon>Eukaryota</taxon>
        <taxon>Viridiplantae</taxon>
        <taxon>Chlorophyta</taxon>
        <taxon>core chlorophytes</taxon>
        <taxon>Chlorophyceae</taxon>
        <taxon>CS clade</taxon>
        <taxon>Chlamydomonadales</taxon>
        <taxon>Volvocaceae</taxon>
        <taxon>Volvox</taxon>
    </lineage>
</organism>
<keyword evidence="1" id="KW-0479">Metal-binding</keyword>
<evidence type="ECO:0000256" key="4">
    <source>
        <dbReference type="SAM" id="MobiDB-lite"/>
    </source>
</evidence>
<dbReference type="PANTHER" id="PTHR13173">
    <property type="entry name" value="WW DOMAIN BINDING PROTEIN 4"/>
    <property type="match status" value="1"/>
</dbReference>
<dbReference type="InterPro" id="IPR036236">
    <property type="entry name" value="Znf_C2H2_sf"/>
</dbReference>
<dbReference type="SMART" id="SM00451">
    <property type="entry name" value="ZnF_U1"/>
    <property type="match status" value="1"/>
</dbReference>
<evidence type="ECO:0000256" key="2">
    <source>
        <dbReference type="ARBA" id="ARBA00022771"/>
    </source>
</evidence>
<dbReference type="EMBL" id="BNCP01000026">
    <property type="protein sequence ID" value="GIL83081.1"/>
    <property type="molecule type" value="Genomic_DNA"/>
</dbReference>
<dbReference type="GO" id="GO:0000398">
    <property type="term" value="P:mRNA splicing, via spliceosome"/>
    <property type="evidence" value="ECO:0007669"/>
    <property type="project" value="InterPro"/>
</dbReference>
<keyword evidence="3" id="KW-0862">Zinc</keyword>
<feature type="domain" description="U1-type" evidence="5">
    <location>
        <begin position="8"/>
        <end position="43"/>
    </location>
</feature>
<evidence type="ECO:0000256" key="3">
    <source>
        <dbReference type="ARBA" id="ARBA00022833"/>
    </source>
</evidence>
<dbReference type="PANTHER" id="PTHR13173:SF10">
    <property type="entry name" value="WW DOMAIN-BINDING PROTEIN 4"/>
    <property type="match status" value="1"/>
</dbReference>
<dbReference type="OrthoDB" id="191651at2759"/>
<feature type="region of interest" description="Disordered" evidence="4">
    <location>
        <begin position="200"/>
        <end position="271"/>
    </location>
</feature>
<dbReference type="Pfam" id="PF17780">
    <property type="entry name" value="OCRE"/>
    <property type="match status" value="1"/>
</dbReference>
<accession>A0A8J4GGK7</accession>
<keyword evidence="9" id="KW-1185">Reference proteome</keyword>
<dbReference type="SUPFAM" id="SSF57667">
    <property type="entry name" value="beta-beta-alpha zinc fingers"/>
    <property type="match status" value="1"/>
</dbReference>
<name>A0A8J4GGK7_9CHLO</name>
<dbReference type="Proteomes" id="UP000747110">
    <property type="component" value="Unassembled WGS sequence"/>
</dbReference>
<dbReference type="InterPro" id="IPR003604">
    <property type="entry name" value="Matrin/U1-like-C_Znf_C2H2"/>
</dbReference>